<keyword evidence="2" id="KW-0479">Metal-binding</keyword>
<accession>A0A9D1P232</accession>
<evidence type="ECO:0000256" key="4">
    <source>
        <dbReference type="ARBA" id="ARBA00022801"/>
    </source>
</evidence>
<dbReference type="CDD" id="cd00077">
    <property type="entry name" value="HDc"/>
    <property type="match status" value="1"/>
</dbReference>
<dbReference type="NCBIfam" id="TIGR00488">
    <property type="entry name" value="bis(5'-nucleosyl)-tetraphosphatase (symmetrical) YqeK"/>
    <property type="match status" value="1"/>
</dbReference>
<reference evidence="8" key="2">
    <citation type="journal article" date="2021" name="PeerJ">
        <title>Extensive microbial diversity within the chicken gut microbiome revealed by metagenomics and culture.</title>
        <authorList>
            <person name="Gilroy R."/>
            <person name="Ravi A."/>
            <person name="Getino M."/>
            <person name="Pursley I."/>
            <person name="Horton D.L."/>
            <person name="Alikhan N.F."/>
            <person name="Baker D."/>
            <person name="Gharbi K."/>
            <person name="Hall N."/>
            <person name="Watson M."/>
            <person name="Adriaenssens E.M."/>
            <person name="Foster-Nyarko E."/>
            <person name="Jarju S."/>
            <person name="Secka A."/>
            <person name="Antonio M."/>
            <person name="Oren A."/>
            <person name="Chaudhuri R.R."/>
            <person name="La Ragione R."/>
            <person name="Hildebrand F."/>
            <person name="Pallen M.J."/>
        </authorList>
    </citation>
    <scope>NUCLEOTIDE SEQUENCE</scope>
    <source>
        <strain evidence="8">CHK188-20938</strain>
    </source>
</reference>
<evidence type="ECO:0000256" key="3">
    <source>
        <dbReference type="ARBA" id="ARBA00022741"/>
    </source>
</evidence>
<comment type="catalytic activity">
    <reaction evidence="6">
        <text>P(1),P(4)-bis(5'-adenosyl) tetraphosphate + H2O = 2 ADP + 2 H(+)</text>
        <dbReference type="Rhea" id="RHEA:24252"/>
        <dbReference type="ChEBI" id="CHEBI:15377"/>
        <dbReference type="ChEBI" id="CHEBI:15378"/>
        <dbReference type="ChEBI" id="CHEBI:58141"/>
        <dbReference type="ChEBI" id="CHEBI:456216"/>
        <dbReference type="EC" id="3.6.1.41"/>
    </reaction>
</comment>
<keyword evidence="5" id="KW-0408">Iron</keyword>
<sequence length="194" mass="22287">MEFSYEKAEKRLRKELDPGRYRHTMGVSYTAACLAMVHSGDVEKAQIAGLLHDCAKCISNDKQIICCRKAGIVVTDFERKNPFLLHAKLGSYLAETVYGIKDSEILNAITWHTTGKPRMTLLEKIIYIADYMEPNRYKAPNLAEIRRLAFQDLDQCMYQILEDTVGYLKKDPKTMDVTTEAAYQFYKQKVKKEG</sequence>
<keyword evidence="4 8" id="KW-0378">Hydrolase</keyword>
<dbReference type="InterPro" id="IPR005249">
    <property type="entry name" value="YqeK"/>
</dbReference>
<reference evidence="8" key="1">
    <citation type="submission" date="2020-10" db="EMBL/GenBank/DDBJ databases">
        <authorList>
            <person name="Gilroy R."/>
        </authorList>
    </citation>
    <scope>NUCLEOTIDE SEQUENCE</scope>
    <source>
        <strain evidence="8">CHK188-20938</strain>
    </source>
</reference>
<evidence type="ECO:0000313" key="9">
    <source>
        <dbReference type="Proteomes" id="UP000824169"/>
    </source>
</evidence>
<dbReference type="GO" id="GO:0008803">
    <property type="term" value="F:bis(5'-nucleosyl)-tetraphosphatase (symmetrical) activity"/>
    <property type="evidence" value="ECO:0007669"/>
    <property type="project" value="UniProtKB-EC"/>
</dbReference>
<dbReference type="InterPro" id="IPR006674">
    <property type="entry name" value="HD_domain"/>
</dbReference>
<evidence type="ECO:0000256" key="2">
    <source>
        <dbReference type="ARBA" id="ARBA00022723"/>
    </source>
</evidence>
<evidence type="ECO:0000256" key="5">
    <source>
        <dbReference type="ARBA" id="ARBA00023004"/>
    </source>
</evidence>
<evidence type="ECO:0000259" key="7">
    <source>
        <dbReference type="PROSITE" id="PS51831"/>
    </source>
</evidence>
<dbReference type="SMART" id="SM00471">
    <property type="entry name" value="HDc"/>
    <property type="match status" value="1"/>
</dbReference>
<dbReference type="EC" id="3.6.1.41" evidence="1"/>
<dbReference type="PANTHER" id="PTHR35795">
    <property type="entry name" value="SLR1885 PROTEIN"/>
    <property type="match status" value="1"/>
</dbReference>
<dbReference type="Proteomes" id="UP000824169">
    <property type="component" value="Unassembled WGS sequence"/>
</dbReference>
<dbReference type="Pfam" id="PF01966">
    <property type="entry name" value="HD"/>
    <property type="match status" value="1"/>
</dbReference>
<dbReference type="InterPro" id="IPR003607">
    <property type="entry name" value="HD/PDEase_dom"/>
</dbReference>
<dbReference type="AlphaFoldDB" id="A0A9D1P232"/>
<evidence type="ECO:0000313" key="8">
    <source>
        <dbReference type="EMBL" id="HIV24203.1"/>
    </source>
</evidence>
<name>A0A9D1P232_9FIRM</name>
<dbReference type="PANTHER" id="PTHR35795:SF1">
    <property type="entry name" value="BIS(5'-NUCLEOSYL)-TETRAPHOSPHATASE, SYMMETRICAL"/>
    <property type="match status" value="1"/>
</dbReference>
<dbReference type="Gene3D" id="1.10.3210.10">
    <property type="entry name" value="Hypothetical protein af1432"/>
    <property type="match status" value="1"/>
</dbReference>
<evidence type="ECO:0000256" key="6">
    <source>
        <dbReference type="ARBA" id="ARBA00049417"/>
    </source>
</evidence>
<dbReference type="PROSITE" id="PS51831">
    <property type="entry name" value="HD"/>
    <property type="match status" value="1"/>
</dbReference>
<organism evidence="8 9">
    <name type="scientific">Candidatus Scatomonas pullistercoris</name>
    <dbReference type="NCBI Taxonomy" id="2840920"/>
    <lineage>
        <taxon>Bacteria</taxon>
        <taxon>Bacillati</taxon>
        <taxon>Bacillota</taxon>
        <taxon>Clostridia</taxon>
        <taxon>Lachnospirales</taxon>
        <taxon>Lachnospiraceae</taxon>
        <taxon>Lachnospiraceae incertae sedis</taxon>
        <taxon>Candidatus Scatomonas</taxon>
    </lineage>
</organism>
<dbReference type="SUPFAM" id="SSF109604">
    <property type="entry name" value="HD-domain/PDEase-like"/>
    <property type="match status" value="1"/>
</dbReference>
<dbReference type="InterPro" id="IPR051094">
    <property type="entry name" value="Diverse_Catalytic_Enzymes"/>
</dbReference>
<keyword evidence="3" id="KW-0547">Nucleotide-binding</keyword>
<protein>
    <recommendedName>
        <fullName evidence="1">bis(5'-nucleosyl)-tetraphosphatase (symmetrical)</fullName>
        <ecNumber evidence="1">3.6.1.41</ecNumber>
    </recommendedName>
</protein>
<dbReference type="GO" id="GO:0000166">
    <property type="term" value="F:nucleotide binding"/>
    <property type="evidence" value="ECO:0007669"/>
    <property type="project" value="UniProtKB-KW"/>
</dbReference>
<dbReference type="EMBL" id="DVOO01000002">
    <property type="protein sequence ID" value="HIV24203.1"/>
    <property type="molecule type" value="Genomic_DNA"/>
</dbReference>
<dbReference type="GO" id="GO:0046872">
    <property type="term" value="F:metal ion binding"/>
    <property type="evidence" value="ECO:0007669"/>
    <property type="project" value="UniProtKB-KW"/>
</dbReference>
<gene>
    <name evidence="8" type="primary">yqeK</name>
    <name evidence="8" type="ORF">IAB71_00185</name>
</gene>
<proteinExistence type="predicted"/>
<comment type="caution">
    <text evidence="8">The sequence shown here is derived from an EMBL/GenBank/DDBJ whole genome shotgun (WGS) entry which is preliminary data.</text>
</comment>
<evidence type="ECO:0000256" key="1">
    <source>
        <dbReference type="ARBA" id="ARBA00012506"/>
    </source>
</evidence>
<feature type="domain" description="HD" evidence="7">
    <location>
        <begin position="20"/>
        <end position="135"/>
    </location>
</feature>